<comment type="caution">
    <text evidence="3">The sequence shown here is derived from an EMBL/GenBank/DDBJ whole genome shotgun (WGS) entry which is preliminary data.</text>
</comment>
<dbReference type="SUPFAM" id="SSF110997">
    <property type="entry name" value="Sporulation related repeat"/>
    <property type="match status" value="1"/>
</dbReference>
<organism evidence="3 4">
    <name type="scientific">Donghicola mangrovi</name>
    <dbReference type="NCBI Taxonomy" id="2729614"/>
    <lineage>
        <taxon>Bacteria</taxon>
        <taxon>Pseudomonadati</taxon>
        <taxon>Pseudomonadota</taxon>
        <taxon>Alphaproteobacteria</taxon>
        <taxon>Rhodobacterales</taxon>
        <taxon>Roseobacteraceae</taxon>
        <taxon>Donghicola</taxon>
    </lineage>
</organism>
<feature type="signal peptide" evidence="1">
    <location>
        <begin position="1"/>
        <end position="20"/>
    </location>
</feature>
<protein>
    <submittedName>
        <fullName evidence="3">SPOR domain-containing protein</fullName>
    </submittedName>
</protein>
<evidence type="ECO:0000313" key="4">
    <source>
        <dbReference type="Proteomes" id="UP000523601"/>
    </source>
</evidence>
<dbReference type="InterPro" id="IPR036680">
    <property type="entry name" value="SPOR-like_sf"/>
</dbReference>
<name>A0ABX2PE80_9RHOB</name>
<proteinExistence type="predicted"/>
<dbReference type="PROSITE" id="PS51724">
    <property type="entry name" value="SPOR"/>
    <property type="match status" value="1"/>
</dbReference>
<sequence>MARILVKRTLVGIAALSLVAGCMEGVNPLSKKGEGAAAIASGQTSRRVERDVEAPDVFQVSEKGLWDGRPSLGGVWVAHPDVKEPERVIIRNESNGSFVIGALFRRERANAGPRLEVSSDAAAALGLLAGAPADITVTALRREENAEPEAEAVIADAPMAEGSEIAAPEAVETATLDPIAAAEAAIDAPAPVAAAPAPAKSDISKPYVQLGIFSVQANADRTADKMRKIGLTPEVHESSIKGKTFWRVVVGPAMTAAERADILAKVKAEGFADAYSVTD</sequence>
<dbReference type="EMBL" id="JABCJD010000003">
    <property type="protein sequence ID" value="NVO27322.1"/>
    <property type="molecule type" value="Genomic_DNA"/>
</dbReference>
<dbReference type="RefSeq" id="WP_176853735.1">
    <property type="nucleotide sequence ID" value="NZ_JABCJD010000003.1"/>
</dbReference>
<keyword evidence="1" id="KW-0732">Signal</keyword>
<dbReference type="Proteomes" id="UP000523601">
    <property type="component" value="Unassembled WGS sequence"/>
</dbReference>
<accession>A0ABX2PE80</accession>
<dbReference type="Gene3D" id="3.30.70.1070">
    <property type="entry name" value="Sporulation related repeat"/>
    <property type="match status" value="1"/>
</dbReference>
<evidence type="ECO:0000256" key="1">
    <source>
        <dbReference type="SAM" id="SignalP"/>
    </source>
</evidence>
<evidence type="ECO:0000313" key="3">
    <source>
        <dbReference type="EMBL" id="NVO27322.1"/>
    </source>
</evidence>
<dbReference type="Pfam" id="PF05036">
    <property type="entry name" value="SPOR"/>
    <property type="match status" value="1"/>
</dbReference>
<keyword evidence="4" id="KW-1185">Reference proteome</keyword>
<dbReference type="InterPro" id="IPR007730">
    <property type="entry name" value="SPOR-like_dom"/>
</dbReference>
<feature type="domain" description="SPOR" evidence="2">
    <location>
        <begin position="200"/>
        <end position="279"/>
    </location>
</feature>
<gene>
    <name evidence="3" type="ORF">HJ526_07830</name>
</gene>
<evidence type="ECO:0000259" key="2">
    <source>
        <dbReference type="PROSITE" id="PS51724"/>
    </source>
</evidence>
<reference evidence="3 4" key="1">
    <citation type="submission" date="2020-04" db="EMBL/GenBank/DDBJ databases">
        <title>Donghicola sp., a member of the Rhodobacteraceae family isolated from mangrove forest in Thailand.</title>
        <authorList>
            <person name="Charoenyingcharoen P."/>
            <person name="Yukphan P."/>
        </authorList>
    </citation>
    <scope>NUCLEOTIDE SEQUENCE [LARGE SCALE GENOMIC DNA]</scope>
    <source>
        <strain evidence="3 4">C2-DW-16</strain>
    </source>
</reference>
<dbReference type="PROSITE" id="PS51257">
    <property type="entry name" value="PROKAR_LIPOPROTEIN"/>
    <property type="match status" value="1"/>
</dbReference>
<feature type="chain" id="PRO_5047033442" evidence="1">
    <location>
        <begin position="21"/>
        <end position="279"/>
    </location>
</feature>